<evidence type="ECO:0000259" key="1">
    <source>
        <dbReference type="Pfam" id="PF24390"/>
    </source>
</evidence>
<gene>
    <name evidence="2" type="ORF">HGG82_10305</name>
</gene>
<accession>A0A847QWZ1</accession>
<evidence type="ECO:0000313" key="3">
    <source>
        <dbReference type="Proteomes" id="UP000586067"/>
    </source>
</evidence>
<dbReference type="Proteomes" id="UP000586067">
    <property type="component" value="Unassembled WGS sequence"/>
</dbReference>
<proteinExistence type="predicted"/>
<organism evidence="2 3">
    <name type="scientific">Marinomonas profundi</name>
    <dbReference type="NCBI Taxonomy" id="2726122"/>
    <lineage>
        <taxon>Bacteria</taxon>
        <taxon>Pseudomonadati</taxon>
        <taxon>Pseudomonadota</taxon>
        <taxon>Gammaproteobacteria</taxon>
        <taxon>Oceanospirillales</taxon>
        <taxon>Oceanospirillaceae</taxon>
        <taxon>Marinomonas</taxon>
    </lineage>
</organism>
<dbReference type="AlphaFoldDB" id="A0A847QWZ1"/>
<evidence type="ECO:0000313" key="2">
    <source>
        <dbReference type="EMBL" id="NLQ18018.1"/>
    </source>
</evidence>
<dbReference type="EMBL" id="JABAEK010000009">
    <property type="protein sequence ID" value="NLQ18018.1"/>
    <property type="molecule type" value="Genomic_DNA"/>
</dbReference>
<sequence length="307" mass="35802">MKDLLPENHEEICDRIIEKCKHLIDLNYWDAIGKVSLLNWYNNFNDGAEKYLACAILESIIYRSQDAEKAFFTHLLQVHLPQILEDNSIYEIKDISTWMNDISSSDARSNIPIRFTTIESVDHQTAKSGQTLLRNLQRNYFDKSLILSIDRINSSDFQKTAKTIVKAIIIIDDMLCTGEQLETFIKKFNIESSPFFFIYCPLSAIENSYLYLNNKYENIKIHPIEIINNGSNFFNENNEMLTVKSKDGHLKFKKIYLELCKTINKKINNPLGFGEEELTYLFNNSTPNNNLTLLTYKDEHWKNLAVR</sequence>
<protein>
    <recommendedName>
        <fullName evidence="1">PRTase-CE domain-containing protein</fullName>
    </recommendedName>
</protein>
<dbReference type="InterPro" id="IPR056920">
    <property type="entry name" value="PRTase-CE"/>
</dbReference>
<keyword evidence="3" id="KW-1185">Reference proteome</keyword>
<dbReference type="RefSeq" id="WP_168825378.1">
    <property type="nucleotide sequence ID" value="NZ_CP073013.1"/>
</dbReference>
<comment type="caution">
    <text evidence="2">The sequence shown here is derived from an EMBL/GenBank/DDBJ whole genome shotgun (WGS) entry which is preliminary data.</text>
</comment>
<feature type="domain" description="PRTase-CE" evidence="1">
    <location>
        <begin position="39"/>
        <end position="307"/>
    </location>
</feature>
<reference evidence="2 3" key="1">
    <citation type="submission" date="2020-04" db="EMBL/GenBank/DDBJ databases">
        <title>Marinomonas sp. M1K-6 isolated from the deep seawater of the Mariana Trench.</title>
        <authorList>
            <person name="Li Y."/>
        </authorList>
    </citation>
    <scope>NUCLEOTIDE SEQUENCE [LARGE SCALE GENOMIC DNA]</scope>
    <source>
        <strain evidence="2 3">M1K-6</strain>
    </source>
</reference>
<dbReference type="Pfam" id="PF24390">
    <property type="entry name" value="PRTase-CE"/>
    <property type="match status" value="1"/>
</dbReference>
<name>A0A847QWZ1_9GAMM</name>